<dbReference type="GO" id="GO:0005739">
    <property type="term" value="C:mitochondrion"/>
    <property type="evidence" value="ECO:0007669"/>
    <property type="project" value="TreeGrafter"/>
</dbReference>
<name>A0A9W7AB92_9STRA</name>
<proteinExistence type="inferred from homology"/>
<comment type="similarity">
    <text evidence="2 7">Belongs to the acyl-CoA dehydrogenase family.</text>
</comment>
<dbReference type="Gene3D" id="1.10.540.10">
    <property type="entry name" value="Acyl-CoA dehydrogenase/oxidase, N-terminal domain"/>
    <property type="match status" value="1"/>
</dbReference>
<dbReference type="PANTHER" id="PTHR48083:SF2">
    <property type="entry name" value="MEDIUM-CHAIN SPECIFIC ACYL-COA DEHYDROGENASE, MITOCHONDRIAL"/>
    <property type="match status" value="1"/>
</dbReference>
<dbReference type="FunFam" id="1.20.140.10:FF:000011">
    <property type="entry name" value="Medium-chain specific acyl-CoA dehydrogenase, mitochondrial"/>
    <property type="match status" value="1"/>
</dbReference>
<evidence type="ECO:0000259" key="10">
    <source>
        <dbReference type="Pfam" id="PF02771"/>
    </source>
</evidence>
<organism evidence="11 12">
    <name type="scientific">Triparma strigata</name>
    <dbReference type="NCBI Taxonomy" id="1606541"/>
    <lineage>
        <taxon>Eukaryota</taxon>
        <taxon>Sar</taxon>
        <taxon>Stramenopiles</taxon>
        <taxon>Ochrophyta</taxon>
        <taxon>Bolidophyceae</taxon>
        <taxon>Parmales</taxon>
        <taxon>Triparmaceae</taxon>
        <taxon>Triparma</taxon>
    </lineage>
</organism>
<dbReference type="InterPro" id="IPR036250">
    <property type="entry name" value="AcylCo_DH-like_C"/>
</dbReference>
<dbReference type="GO" id="GO:0051793">
    <property type="term" value="P:medium-chain fatty acid catabolic process"/>
    <property type="evidence" value="ECO:0007669"/>
    <property type="project" value="TreeGrafter"/>
</dbReference>
<dbReference type="InterPro" id="IPR006091">
    <property type="entry name" value="Acyl-CoA_Oxase/DH_mid-dom"/>
</dbReference>
<keyword evidence="4 7" id="KW-0285">Flavoprotein</keyword>
<dbReference type="PROSITE" id="PS00072">
    <property type="entry name" value="ACYL_COA_DH_1"/>
    <property type="match status" value="1"/>
</dbReference>
<dbReference type="Proteomes" id="UP001165085">
    <property type="component" value="Unassembled WGS sequence"/>
</dbReference>
<dbReference type="InterPro" id="IPR009100">
    <property type="entry name" value="AcylCoA_DH/oxidase_NM_dom_sf"/>
</dbReference>
<evidence type="ECO:0000313" key="11">
    <source>
        <dbReference type="EMBL" id="GMH64660.1"/>
    </source>
</evidence>
<evidence type="ECO:0000256" key="5">
    <source>
        <dbReference type="ARBA" id="ARBA00022827"/>
    </source>
</evidence>
<dbReference type="Gene3D" id="1.20.140.10">
    <property type="entry name" value="Butyryl-CoA Dehydrogenase, subunit A, domain 3"/>
    <property type="match status" value="1"/>
</dbReference>
<dbReference type="InterPro" id="IPR037069">
    <property type="entry name" value="AcylCoA_DH/ox_N_sf"/>
</dbReference>
<dbReference type="SUPFAM" id="SSF47203">
    <property type="entry name" value="Acyl-CoA dehydrogenase C-terminal domain-like"/>
    <property type="match status" value="1"/>
</dbReference>
<comment type="cofactor">
    <cofactor evidence="1 7">
        <name>FAD</name>
        <dbReference type="ChEBI" id="CHEBI:57692"/>
    </cofactor>
</comment>
<protein>
    <recommendedName>
        <fullName evidence="3">Medium-chain specific acyl-CoA dehydrogenase, mitochondrial</fullName>
    </recommendedName>
</protein>
<dbReference type="PANTHER" id="PTHR48083">
    <property type="entry name" value="MEDIUM-CHAIN SPECIFIC ACYL-COA DEHYDROGENASE, MITOCHONDRIAL-RELATED"/>
    <property type="match status" value="1"/>
</dbReference>
<evidence type="ECO:0000256" key="6">
    <source>
        <dbReference type="ARBA" id="ARBA00023002"/>
    </source>
</evidence>
<evidence type="ECO:0000256" key="1">
    <source>
        <dbReference type="ARBA" id="ARBA00001974"/>
    </source>
</evidence>
<accession>A0A9W7AB92</accession>
<dbReference type="Pfam" id="PF00441">
    <property type="entry name" value="Acyl-CoA_dh_1"/>
    <property type="match status" value="1"/>
</dbReference>
<dbReference type="OrthoDB" id="434771at2759"/>
<evidence type="ECO:0000256" key="3">
    <source>
        <dbReference type="ARBA" id="ARBA00019125"/>
    </source>
</evidence>
<dbReference type="FunFam" id="1.10.540.10:FF:000010">
    <property type="entry name" value="Medium-chain specific acyl-CoA dehydrogenase, mitochondrial"/>
    <property type="match status" value="1"/>
</dbReference>
<dbReference type="Gene3D" id="2.40.110.10">
    <property type="entry name" value="Butyryl-CoA Dehydrogenase, subunit A, domain 2"/>
    <property type="match status" value="1"/>
</dbReference>
<sequence>MSGGVSFELSEEQAAIRDLARNFSRDVIIPQAAELDKTMKFPQEIFKQAHELGLVNCHVSESCGGMGLHTLEGCVIAEEMAYGCSGVGTAIEANTLASMPVILGASEEQKKKYLGRLIDAPIQAAYCVSEAGAGSDVAAAATTAEKKGDKYILNGSKMWITNGGVAQESGGWYFVMAKTDPTASAGKAFTGFIVDAQSPGVTVAPKLINMGQRCSDTRPIFFDNVEVPAENIIGQEGNGFKLAMGAFDNTRPPVAAGAVGVARRAMDEAMQYASERKTMGTTINQHQSVAFMLADMAMNVEAGRMLTWKSAYEIDQGRSNTMYASMAKAFAGDACNKIVADAVQIFGGAGFNTEYPVEKLMRDAKIYQLYEGTSQIQRVIISRHMEARGPGGLAP</sequence>
<comment type="caution">
    <text evidence="11">The sequence shown here is derived from an EMBL/GenBank/DDBJ whole genome shotgun (WGS) entry which is preliminary data.</text>
</comment>
<dbReference type="FunFam" id="2.40.110.10:FF:000001">
    <property type="entry name" value="Acyl-CoA dehydrogenase, mitochondrial"/>
    <property type="match status" value="1"/>
</dbReference>
<dbReference type="InterPro" id="IPR013786">
    <property type="entry name" value="AcylCoA_DH/ox_N"/>
</dbReference>
<evidence type="ECO:0000313" key="12">
    <source>
        <dbReference type="Proteomes" id="UP001165085"/>
    </source>
</evidence>
<feature type="domain" description="Acyl-CoA dehydrogenase/oxidase C-terminal" evidence="8">
    <location>
        <begin position="237"/>
        <end position="385"/>
    </location>
</feature>
<dbReference type="PIRSF" id="PIRSF016578">
    <property type="entry name" value="HsaA"/>
    <property type="match status" value="1"/>
</dbReference>
<evidence type="ECO:0000256" key="4">
    <source>
        <dbReference type="ARBA" id="ARBA00022630"/>
    </source>
</evidence>
<dbReference type="InterPro" id="IPR046373">
    <property type="entry name" value="Acyl-CoA_Oxase/DH_mid-dom_sf"/>
</dbReference>
<gene>
    <name evidence="11" type="ORF">TrST_g10102</name>
</gene>
<dbReference type="InterPro" id="IPR006089">
    <property type="entry name" value="Acyl-CoA_DH_CS"/>
</dbReference>
<dbReference type="SUPFAM" id="SSF56645">
    <property type="entry name" value="Acyl-CoA dehydrogenase NM domain-like"/>
    <property type="match status" value="1"/>
</dbReference>
<dbReference type="GO" id="GO:0050660">
    <property type="term" value="F:flavin adenine dinucleotide binding"/>
    <property type="evidence" value="ECO:0007669"/>
    <property type="project" value="InterPro"/>
</dbReference>
<evidence type="ECO:0000259" key="9">
    <source>
        <dbReference type="Pfam" id="PF02770"/>
    </source>
</evidence>
<keyword evidence="12" id="KW-1185">Reference proteome</keyword>
<dbReference type="InterPro" id="IPR009075">
    <property type="entry name" value="AcylCo_DH/oxidase_C"/>
</dbReference>
<dbReference type="InterPro" id="IPR050741">
    <property type="entry name" value="Acyl-CoA_dehydrogenase"/>
</dbReference>
<evidence type="ECO:0000259" key="8">
    <source>
        <dbReference type="Pfam" id="PF00441"/>
    </source>
</evidence>
<dbReference type="AlphaFoldDB" id="A0A9W7AB92"/>
<feature type="domain" description="Acyl-CoA dehydrogenase/oxidase N-terminal" evidence="10">
    <location>
        <begin position="10"/>
        <end position="119"/>
    </location>
</feature>
<keyword evidence="6 7" id="KW-0560">Oxidoreductase</keyword>
<keyword evidence="5 7" id="KW-0274">FAD</keyword>
<feature type="domain" description="Acyl-CoA oxidase/dehydrogenase middle" evidence="9">
    <location>
        <begin position="125"/>
        <end position="225"/>
    </location>
</feature>
<reference evidence="12" key="1">
    <citation type="journal article" date="2023" name="Commun. Biol.">
        <title>Genome analysis of Parmales, the sister group of diatoms, reveals the evolutionary specialization of diatoms from phago-mixotrophs to photoautotrophs.</title>
        <authorList>
            <person name="Ban H."/>
            <person name="Sato S."/>
            <person name="Yoshikawa S."/>
            <person name="Yamada K."/>
            <person name="Nakamura Y."/>
            <person name="Ichinomiya M."/>
            <person name="Sato N."/>
            <person name="Blanc-Mathieu R."/>
            <person name="Endo H."/>
            <person name="Kuwata A."/>
            <person name="Ogata H."/>
        </authorList>
    </citation>
    <scope>NUCLEOTIDE SEQUENCE [LARGE SCALE GENOMIC DNA]</scope>
    <source>
        <strain evidence="12">NIES 3701</strain>
    </source>
</reference>
<evidence type="ECO:0000256" key="7">
    <source>
        <dbReference type="RuleBase" id="RU362125"/>
    </source>
</evidence>
<evidence type="ECO:0000256" key="2">
    <source>
        <dbReference type="ARBA" id="ARBA00009347"/>
    </source>
</evidence>
<dbReference type="Pfam" id="PF02770">
    <property type="entry name" value="Acyl-CoA_dh_M"/>
    <property type="match status" value="1"/>
</dbReference>
<dbReference type="Pfam" id="PF02771">
    <property type="entry name" value="Acyl-CoA_dh_N"/>
    <property type="match status" value="1"/>
</dbReference>
<dbReference type="EMBL" id="BRXY01000096">
    <property type="protein sequence ID" value="GMH64660.1"/>
    <property type="molecule type" value="Genomic_DNA"/>
</dbReference>
<dbReference type="GO" id="GO:0070991">
    <property type="term" value="F:medium-chain fatty acyl-CoA dehydrogenase activity"/>
    <property type="evidence" value="ECO:0007669"/>
    <property type="project" value="TreeGrafter"/>
</dbReference>
<dbReference type="PROSITE" id="PS00073">
    <property type="entry name" value="ACYL_COA_DH_2"/>
    <property type="match status" value="1"/>
</dbReference>